<dbReference type="PANTHER" id="PTHR48098">
    <property type="entry name" value="ENTEROCHELIN ESTERASE-RELATED"/>
    <property type="match status" value="1"/>
</dbReference>
<gene>
    <name evidence="1" type="ORF">ACFQQL_16405</name>
</gene>
<dbReference type="GO" id="GO:0016787">
    <property type="term" value="F:hydrolase activity"/>
    <property type="evidence" value="ECO:0007669"/>
    <property type="project" value="UniProtKB-KW"/>
</dbReference>
<dbReference type="PANTHER" id="PTHR48098:SF1">
    <property type="entry name" value="DIACYLGLYCEROL ACYLTRANSFERASE_MYCOLYLTRANSFERASE AG85A"/>
    <property type="match status" value="1"/>
</dbReference>
<accession>A0ABW2QHK0</accession>
<keyword evidence="2" id="KW-1185">Reference proteome</keyword>
<proteinExistence type="predicted"/>
<name>A0ABW2QHK0_9MICO</name>
<dbReference type="Pfam" id="PF00756">
    <property type="entry name" value="Esterase"/>
    <property type="match status" value="1"/>
</dbReference>
<evidence type="ECO:0000313" key="2">
    <source>
        <dbReference type="Proteomes" id="UP001596455"/>
    </source>
</evidence>
<comment type="caution">
    <text evidence="1">The sequence shown here is derived from an EMBL/GenBank/DDBJ whole genome shotgun (WGS) entry which is preliminary data.</text>
</comment>
<protein>
    <submittedName>
        <fullName evidence="1">Alpha/beta hydrolase</fullName>
    </submittedName>
</protein>
<dbReference type="InterPro" id="IPR000801">
    <property type="entry name" value="Esterase-like"/>
</dbReference>
<dbReference type="EMBL" id="JBHTCQ010000004">
    <property type="protein sequence ID" value="MFC7406703.1"/>
    <property type="molecule type" value="Genomic_DNA"/>
</dbReference>
<evidence type="ECO:0000313" key="1">
    <source>
        <dbReference type="EMBL" id="MFC7406703.1"/>
    </source>
</evidence>
<dbReference type="RefSeq" id="WP_382396237.1">
    <property type="nucleotide sequence ID" value="NZ_JBHTCQ010000004.1"/>
</dbReference>
<keyword evidence="1" id="KW-0378">Hydrolase</keyword>
<dbReference type="SUPFAM" id="SSF53474">
    <property type="entry name" value="alpha/beta-Hydrolases"/>
    <property type="match status" value="1"/>
</dbReference>
<dbReference type="InterPro" id="IPR029058">
    <property type="entry name" value="AB_hydrolase_fold"/>
</dbReference>
<dbReference type="InterPro" id="IPR050583">
    <property type="entry name" value="Mycobacterial_A85_antigen"/>
</dbReference>
<organism evidence="1 2">
    <name type="scientific">Georgenia alba</name>
    <dbReference type="NCBI Taxonomy" id="2233858"/>
    <lineage>
        <taxon>Bacteria</taxon>
        <taxon>Bacillati</taxon>
        <taxon>Actinomycetota</taxon>
        <taxon>Actinomycetes</taxon>
        <taxon>Micrococcales</taxon>
        <taxon>Bogoriellaceae</taxon>
        <taxon>Georgenia</taxon>
    </lineage>
</organism>
<reference evidence="2" key="1">
    <citation type="journal article" date="2019" name="Int. J. Syst. Evol. Microbiol.">
        <title>The Global Catalogue of Microorganisms (GCM) 10K type strain sequencing project: providing services to taxonomists for standard genome sequencing and annotation.</title>
        <authorList>
            <consortium name="The Broad Institute Genomics Platform"/>
            <consortium name="The Broad Institute Genome Sequencing Center for Infectious Disease"/>
            <person name="Wu L."/>
            <person name="Ma J."/>
        </authorList>
    </citation>
    <scope>NUCLEOTIDE SEQUENCE [LARGE SCALE GENOMIC DNA]</scope>
    <source>
        <strain evidence="2">JCM 1490</strain>
    </source>
</reference>
<dbReference type="Proteomes" id="UP001596455">
    <property type="component" value="Unassembled WGS sequence"/>
</dbReference>
<sequence length="261" mass="28334">MALLRCDFFSDVLGTGTSMSVILPQPARAAQIGMASAAETEEPPPVLYLLHGLSDDATTWTRRTSIERYATERGLAVVMPQVGRSFYVDTVGGERYGTFLTEELPAVVQRFFRVSDAREDTFVTGLSMGGYGAMRWALTHPHRFAAAASLSGALDVATLQPHRADLFPRIFGEADIRGTEHDLLALLERADIAALPPLYAVCGTEDELLPTQEAFASAAERAGADLTAVTRPGRHEWGFWDATIQDVLAWLPVRTGEPSPA</sequence>
<dbReference type="Gene3D" id="3.40.50.1820">
    <property type="entry name" value="alpha/beta hydrolase"/>
    <property type="match status" value="1"/>
</dbReference>